<feature type="active site" description="Nucleophile" evidence="8">
    <location>
        <position position="212"/>
    </location>
</feature>
<dbReference type="GO" id="GO:0004197">
    <property type="term" value="F:cysteine-type endopeptidase activity"/>
    <property type="evidence" value="ECO:0007669"/>
    <property type="project" value="UniProtKB-EC"/>
</dbReference>
<keyword evidence="11" id="KW-1185">Reference proteome</keyword>
<protein>
    <recommendedName>
        <fullName evidence="3">legumain</fullName>
        <ecNumber evidence="3">3.4.22.34</ecNumber>
    </recommendedName>
</protein>
<feature type="active site" evidence="8">
    <location>
        <position position="170"/>
    </location>
</feature>
<feature type="non-terminal residue" evidence="10">
    <location>
        <position position="1"/>
    </location>
</feature>
<evidence type="ECO:0000256" key="2">
    <source>
        <dbReference type="ARBA" id="ARBA00009941"/>
    </source>
</evidence>
<dbReference type="FunFam" id="3.40.50.1460:FF:000006">
    <property type="entry name" value="Legumain"/>
    <property type="match status" value="1"/>
</dbReference>
<dbReference type="GO" id="GO:0006624">
    <property type="term" value="P:vacuolar protein processing"/>
    <property type="evidence" value="ECO:0007669"/>
    <property type="project" value="TreeGrafter"/>
</dbReference>
<keyword evidence="5 9" id="KW-0732">Signal</keyword>
<organism evidence="10 11">
    <name type="scientific">Papaver nudicaule</name>
    <name type="common">Iceland poppy</name>
    <dbReference type="NCBI Taxonomy" id="74823"/>
    <lineage>
        <taxon>Eukaryota</taxon>
        <taxon>Viridiplantae</taxon>
        <taxon>Streptophyta</taxon>
        <taxon>Embryophyta</taxon>
        <taxon>Tracheophyta</taxon>
        <taxon>Spermatophyta</taxon>
        <taxon>Magnoliopsida</taxon>
        <taxon>Ranunculales</taxon>
        <taxon>Papaveraceae</taxon>
        <taxon>Papaveroideae</taxon>
        <taxon>Papaver</taxon>
    </lineage>
</organism>
<evidence type="ECO:0000313" key="11">
    <source>
        <dbReference type="Proteomes" id="UP001177140"/>
    </source>
</evidence>
<dbReference type="Gene3D" id="3.40.50.1460">
    <property type="match status" value="1"/>
</dbReference>
<reference evidence="10" key="1">
    <citation type="submission" date="2022-03" db="EMBL/GenBank/DDBJ databases">
        <title>A functionally conserved STORR gene fusion in Papaver species that diverged 16.8 million years ago.</title>
        <authorList>
            <person name="Catania T."/>
        </authorList>
    </citation>
    <scope>NUCLEOTIDE SEQUENCE</scope>
    <source>
        <strain evidence="10">S-191538</strain>
    </source>
</reference>
<sequence>MNLYNFFSILLIQFVILLPEIYVECRNPVQVDAHYSKVHEFINDKKSHGTRWAVLVAGSNGYYNYRHQADVCHAYQILKKGGLKDKNIVVMMYDDIANNEENPRPGTIINNPRGKDVYHGVPKDYIGKDVNKKNFFNVLLGKRSALTGHGSGKVVSSGPNDTIFVYYSDHGGPGVLTMPMGKLLYAKEFHKVLQKKRKLGTYKSMVIYIEACEAGSMFEGLLKPGMNIYATTASNATENSYALYCPGEEPNLPIGYDTCLGDLYSINWMEHSEKYNMRIKTLDKQYAA</sequence>
<proteinExistence type="inferred from homology"/>
<dbReference type="GO" id="GO:0051603">
    <property type="term" value="P:proteolysis involved in protein catabolic process"/>
    <property type="evidence" value="ECO:0007669"/>
    <property type="project" value="TreeGrafter"/>
</dbReference>
<dbReference type="Proteomes" id="UP001177140">
    <property type="component" value="Unassembled WGS sequence"/>
</dbReference>
<comment type="catalytic activity">
    <reaction evidence="1">
        <text>Hydrolysis of proteins and small molecule substrates at -Asn-|-Xaa- bonds.</text>
        <dbReference type="EC" id="3.4.22.34"/>
    </reaction>
</comment>
<evidence type="ECO:0000256" key="9">
    <source>
        <dbReference type="SAM" id="SignalP"/>
    </source>
</evidence>
<comment type="similarity">
    <text evidence="2">Belongs to the peptidase C13 family.</text>
</comment>
<dbReference type="PRINTS" id="PR00776">
    <property type="entry name" value="HEMOGLOBNASE"/>
</dbReference>
<evidence type="ECO:0000313" key="10">
    <source>
        <dbReference type="EMBL" id="MCL7049190.1"/>
    </source>
</evidence>
<feature type="chain" id="PRO_5041235014" description="legumain" evidence="9">
    <location>
        <begin position="26"/>
        <end position="288"/>
    </location>
</feature>
<dbReference type="InterPro" id="IPR001096">
    <property type="entry name" value="Peptidase_C13"/>
</dbReference>
<dbReference type="PIRSF" id="PIRSF019663">
    <property type="entry name" value="Legumain"/>
    <property type="match status" value="1"/>
</dbReference>
<dbReference type="EMBL" id="JAJJMA010313132">
    <property type="protein sequence ID" value="MCL7049190.1"/>
    <property type="molecule type" value="Genomic_DNA"/>
</dbReference>
<comment type="caution">
    <text evidence="10">The sequence shown here is derived from an EMBL/GenBank/DDBJ whole genome shotgun (WGS) entry which is preliminary data.</text>
</comment>
<evidence type="ECO:0000256" key="4">
    <source>
        <dbReference type="ARBA" id="ARBA00022670"/>
    </source>
</evidence>
<keyword evidence="4" id="KW-0645">Protease</keyword>
<dbReference type="AlphaFoldDB" id="A0AA41VX93"/>
<dbReference type="GO" id="GO:0005773">
    <property type="term" value="C:vacuole"/>
    <property type="evidence" value="ECO:0007669"/>
    <property type="project" value="GOC"/>
</dbReference>
<evidence type="ECO:0000256" key="7">
    <source>
        <dbReference type="ARBA" id="ARBA00022807"/>
    </source>
</evidence>
<evidence type="ECO:0000256" key="8">
    <source>
        <dbReference type="PIRSR" id="PIRSR019663-1"/>
    </source>
</evidence>
<dbReference type="PANTHER" id="PTHR12000:SF29">
    <property type="entry name" value="VACUOLAR-PROCESSING ENZYME DELTA-ISOZYME"/>
    <property type="match status" value="1"/>
</dbReference>
<gene>
    <name evidence="10" type="ORF">MKW94_028458</name>
</gene>
<evidence type="ECO:0000256" key="1">
    <source>
        <dbReference type="ARBA" id="ARBA00000810"/>
    </source>
</evidence>
<dbReference type="Pfam" id="PF01650">
    <property type="entry name" value="Peptidase_C13"/>
    <property type="match status" value="1"/>
</dbReference>
<name>A0AA41VX93_PAPNU</name>
<dbReference type="EC" id="3.4.22.34" evidence="3"/>
<evidence type="ECO:0000256" key="6">
    <source>
        <dbReference type="ARBA" id="ARBA00022801"/>
    </source>
</evidence>
<accession>A0AA41VX93</accession>
<keyword evidence="7" id="KW-0788">Thiol protease</keyword>
<feature type="signal peptide" evidence="9">
    <location>
        <begin position="1"/>
        <end position="25"/>
    </location>
</feature>
<dbReference type="PANTHER" id="PTHR12000">
    <property type="entry name" value="HEMOGLOBINASE FAMILY MEMBER"/>
    <property type="match status" value="1"/>
</dbReference>
<keyword evidence="6" id="KW-0378">Hydrolase</keyword>
<evidence type="ECO:0000256" key="3">
    <source>
        <dbReference type="ARBA" id="ARBA00012628"/>
    </source>
</evidence>
<evidence type="ECO:0000256" key="5">
    <source>
        <dbReference type="ARBA" id="ARBA00022729"/>
    </source>
</evidence>